<accession>A0A653EA43</accession>
<proteinExistence type="predicted"/>
<dbReference type="EMBL" id="LR215729">
    <property type="protein sequence ID" value="VEV99407.1"/>
    <property type="molecule type" value="Genomic_DNA"/>
</dbReference>
<dbReference type="AlphaFoldDB" id="A0A653EA43"/>
<protein>
    <submittedName>
        <fullName evidence="1">Uncharacterized protein</fullName>
    </submittedName>
</protein>
<name>A0A653EA43_9PSED</name>
<gene>
    <name evidence="1" type="ORF">PMYSY11_4364</name>
</gene>
<organism evidence="1">
    <name type="scientific">Pseudomonas marincola</name>
    <dbReference type="NCBI Taxonomy" id="437900"/>
    <lineage>
        <taxon>Bacteria</taxon>
        <taxon>Pseudomonadati</taxon>
        <taxon>Pseudomonadota</taxon>
        <taxon>Gammaproteobacteria</taxon>
        <taxon>Pseudomonadales</taxon>
        <taxon>Pseudomonadaceae</taxon>
        <taxon>Pseudomonas</taxon>
    </lineage>
</organism>
<reference evidence="1" key="1">
    <citation type="submission" date="2019-02" db="EMBL/GenBank/DDBJ databases">
        <authorList>
            <consortium name="Genoscope - CEA"/>
            <person name="William W."/>
        </authorList>
    </citation>
    <scope>NUCLEOTIDE SEQUENCE [LARGE SCALE GENOMIC DNA]</scope>
    <source>
        <strain evidence="1">YSy11</strain>
    </source>
</reference>
<evidence type="ECO:0000313" key="1">
    <source>
        <dbReference type="EMBL" id="VEV99407.1"/>
    </source>
</evidence>
<sequence>MVSSQTLKHCGQNLAFGEKNENSGGRLAIDPMLEWRDFYRGGCSLCGNWLKRAAG</sequence>